<evidence type="ECO:0000313" key="2">
    <source>
        <dbReference type="Proteomes" id="UP000002028"/>
    </source>
</evidence>
<dbReference type="AlphaFoldDB" id="D2QVB0"/>
<accession>D2QVB0</accession>
<keyword evidence="2" id="KW-1185">Reference proteome</keyword>
<name>D2QVB0_SPILD</name>
<keyword evidence="1" id="KW-0614">Plasmid</keyword>
<proteinExistence type="predicted"/>
<organism evidence="1 2">
    <name type="scientific">Spirosoma linguale (strain ATCC 33905 / DSM 74 / LMG 10896 / Claus 1)</name>
    <dbReference type="NCBI Taxonomy" id="504472"/>
    <lineage>
        <taxon>Bacteria</taxon>
        <taxon>Pseudomonadati</taxon>
        <taxon>Bacteroidota</taxon>
        <taxon>Cytophagia</taxon>
        <taxon>Cytophagales</taxon>
        <taxon>Cytophagaceae</taxon>
        <taxon>Spirosoma</taxon>
    </lineage>
</organism>
<reference evidence="1 2" key="1">
    <citation type="journal article" date="2010" name="Stand. Genomic Sci.">
        <title>Complete genome sequence of Spirosoma linguale type strain (1).</title>
        <authorList>
            <person name="Lail K."/>
            <person name="Sikorski J."/>
            <person name="Saunders E."/>
            <person name="Lapidus A."/>
            <person name="Glavina Del Rio T."/>
            <person name="Copeland A."/>
            <person name="Tice H."/>
            <person name="Cheng J.-F."/>
            <person name="Lucas S."/>
            <person name="Nolan M."/>
            <person name="Bruce D."/>
            <person name="Goodwin L."/>
            <person name="Pitluck S."/>
            <person name="Ivanova N."/>
            <person name="Mavromatis K."/>
            <person name="Ovchinnikova G."/>
            <person name="Pati A."/>
            <person name="Chen A."/>
            <person name="Palaniappan K."/>
            <person name="Land M."/>
            <person name="Hauser L."/>
            <person name="Chang Y.-J."/>
            <person name="Jeffries C.D."/>
            <person name="Chain P."/>
            <person name="Brettin T."/>
            <person name="Detter J.C."/>
            <person name="Schuetze A."/>
            <person name="Rohde M."/>
            <person name="Tindall B.J."/>
            <person name="Goeker M."/>
            <person name="Bristow J."/>
            <person name="Eisen J.A."/>
            <person name="Markowitz V."/>
            <person name="Hugenholtz P."/>
            <person name="Kyrpides N.C."/>
            <person name="Klenk H.-P."/>
            <person name="Chen F."/>
        </authorList>
    </citation>
    <scope>NUCLEOTIDE SEQUENCE [LARGE SCALE GENOMIC DNA]</scope>
    <source>
        <strain evidence="2">ATCC 33905 / DSM 74 / LMG 10896 / Claus 1</strain>
    </source>
</reference>
<gene>
    <name evidence="1" type="ordered locus">Slin_6792</name>
</gene>
<dbReference type="Proteomes" id="UP000002028">
    <property type="component" value="Plasmid pSLIN01"/>
</dbReference>
<dbReference type="HOGENOM" id="CLU_1814625_0_0_10"/>
<geneLocation type="plasmid" evidence="1 2">
    <name>pSLIN01</name>
</geneLocation>
<protein>
    <submittedName>
        <fullName evidence="1">Uncharacterized protein</fullName>
    </submittedName>
</protein>
<dbReference type="KEGG" id="sli:Slin_6792"/>
<sequence>MLFAKKMQRMDNFTNQPKPLSQQEAKELIKHLSQEEPADLDSGLYTRCARTVSRLWLTTGQLDVAATIFAAVANQAHQLNKSIDWITSELGFEIIAFQEKGRRQELILYRLKEDTASDDALDLFNERLVRFGSCDHTRDLYS</sequence>
<dbReference type="EMBL" id="CP001770">
    <property type="protein sequence ID" value="ADB42742.1"/>
    <property type="molecule type" value="Genomic_DNA"/>
</dbReference>
<evidence type="ECO:0000313" key="1">
    <source>
        <dbReference type="EMBL" id="ADB42742.1"/>
    </source>
</evidence>
<dbReference type="RefSeq" id="WP_012931224.1">
    <property type="nucleotide sequence ID" value="NC_013731.1"/>
</dbReference>